<keyword evidence="3" id="KW-1185">Reference proteome</keyword>
<dbReference type="InterPro" id="IPR006674">
    <property type="entry name" value="HD_domain"/>
</dbReference>
<dbReference type="Gene3D" id="1.10.3210.10">
    <property type="entry name" value="Hypothetical protein af1432"/>
    <property type="match status" value="2"/>
</dbReference>
<feature type="domain" description="HD" evidence="1">
    <location>
        <begin position="199"/>
        <end position="313"/>
    </location>
</feature>
<dbReference type="Pfam" id="PF13023">
    <property type="entry name" value="HD_3"/>
    <property type="match status" value="1"/>
</dbReference>
<organism evidence="2 3">
    <name type="scientific">Brevinema andersonii</name>
    <dbReference type="NCBI Taxonomy" id="34097"/>
    <lineage>
        <taxon>Bacteria</taxon>
        <taxon>Pseudomonadati</taxon>
        <taxon>Spirochaetota</taxon>
        <taxon>Spirochaetia</taxon>
        <taxon>Brevinematales</taxon>
        <taxon>Brevinemataceae</taxon>
        <taxon>Brevinema</taxon>
    </lineage>
</organism>
<proteinExistence type="predicted"/>
<dbReference type="GO" id="GO:0016787">
    <property type="term" value="F:hydrolase activity"/>
    <property type="evidence" value="ECO:0007669"/>
    <property type="project" value="UniProtKB-KW"/>
</dbReference>
<evidence type="ECO:0000259" key="1">
    <source>
        <dbReference type="Pfam" id="PF13023"/>
    </source>
</evidence>
<accession>A0A1I1CXG3</accession>
<sequence length="400" mass="46737">MQRWNDQLRPAELVEIDKQAHKISLAYFLARAVEQEESINMSNLIESAIFEYFERIVISDIKPPVFHKIKADSEQYKALKLFVKQTMIPYMKGLPDIFIHRFSAWCDQEQQDSLENKILEIAHADATLWEFNLLRHANPDGFGMDEIDKDMDILRRKHADLHQYLRSKLETKHIRQEESDSLFANENYSSYSQLVKMFGQMRFQVRWAQLHRAPKTTVLGHSFYVALLTYLFSIMTDACKKRIYNNFWTAVFHDLPEVFTRDIISPVKSNVSGLGSLIKQIEEEEIEKKFTNLIPEHLRPELFYFIKDEFADCTFDANTNTVVTYAGGIPVEYNHKEFNPRDGSLVRFADQFAAFMEADLALKNGAMDPDFTTAKQRIIDKYDNIKIVGLDLKAFLLDFR</sequence>
<dbReference type="SUPFAM" id="SSF109604">
    <property type="entry name" value="HD-domain/PDEase-like"/>
    <property type="match status" value="2"/>
</dbReference>
<name>A0A1I1CXG3_BREAD</name>
<keyword evidence="2" id="KW-0378">Hydrolase</keyword>
<dbReference type="AlphaFoldDB" id="A0A1I1CXG3"/>
<evidence type="ECO:0000313" key="2">
    <source>
        <dbReference type="EMBL" id="SFB67341.1"/>
    </source>
</evidence>
<gene>
    <name evidence="2" type="ORF">SAMN02745150_00050</name>
</gene>
<reference evidence="3" key="1">
    <citation type="submission" date="2016-10" db="EMBL/GenBank/DDBJ databases">
        <authorList>
            <person name="Varghese N."/>
            <person name="Submissions S."/>
        </authorList>
    </citation>
    <scope>NUCLEOTIDE SEQUENCE [LARGE SCALE GENOMIC DNA]</scope>
    <source>
        <strain evidence="3">ATCC 43811</strain>
    </source>
</reference>
<protein>
    <submittedName>
        <fullName evidence="2">Putative hydrolases of HD superfamily</fullName>
    </submittedName>
</protein>
<dbReference type="EMBL" id="FOKY01000001">
    <property type="protein sequence ID" value="SFB67341.1"/>
    <property type="molecule type" value="Genomic_DNA"/>
</dbReference>
<dbReference type="Proteomes" id="UP000240042">
    <property type="component" value="Unassembled WGS sequence"/>
</dbReference>
<dbReference type="STRING" id="34097.SAMN02745150_00050"/>
<evidence type="ECO:0000313" key="3">
    <source>
        <dbReference type="Proteomes" id="UP000240042"/>
    </source>
</evidence>